<accession>A0A6N3DB83</accession>
<gene>
    <name evidence="1" type="ORF">PCLFYP37_02339</name>
</gene>
<sequence length="245" mass="27939">MIRKLAIILLLVGLFCYFIAAVTVLNKPKEGLVCNGVEVVVEDSLQTGFIQSGEVLRLLESRKCNPTGQKMDQVMLSRIEEALRKNPYIEDVTSYKTPGGKVCVRVKQRLPILHVMSSDGQNYYLDRAGRQMPKSSYYADLVVATGDITPQYARQNLTRLGRLIQDNPFWNHQIQQIHVLENGEVELVPRVGEHTILLGRPTNVEDKLGRMKEFYTEGLNKVGWNKYSQISLKYNNQIICKKNKK</sequence>
<dbReference type="RefSeq" id="WP_412443046.1">
    <property type="nucleotide sequence ID" value="NZ_CACRUT010000015.1"/>
</dbReference>
<evidence type="ECO:0000313" key="1">
    <source>
        <dbReference type="EMBL" id="VYU26190.1"/>
    </source>
</evidence>
<proteinExistence type="predicted"/>
<protein>
    <recommendedName>
        <fullName evidence="2">Cell division protein FtsQ</fullName>
    </recommendedName>
</protein>
<organism evidence="1">
    <name type="scientific">Paraprevotella clara</name>
    <dbReference type="NCBI Taxonomy" id="454154"/>
    <lineage>
        <taxon>Bacteria</taxon>
        <taxon>Pseudomonadati</taxon>
        <taxon>Bacteroidota</taxon>
        <taxon>Bacteroidia</taxon>
        <taxon>Bacteroidales</taxon>
        <taxon>Prevotellaceae</taxon>
        <taxon>Paraprevotella</taxon>
    </lineage>
</organism>
<name>A0A6N3DB83_9BACT</name>
<dbReference type="EMBL" id="CACRUT010000015">
    <property type="protein sequence ID" value="VYU26190.1"/>
    <property type="molecule type" value="Genomic_DNA"/>
</dbReference>
<evidence type="ECO:0008006" key="2">
    <source>
        <dbReference type="Google" id="ProtNLM"/>
    </source>
</evidence>
<reference evidence="1" key="1">
    <citation type="submission" date="2019-11" db="EMBL/GenBank/DDBJ databases">
        <authorList>
            <person name="Feng L."/>
        </authorList>
    </citation>
    <scope>NUCLEOTIDE SEQUENCE</scope>
    <source>
        <strain evidence="1">PclaraLFYP37</strain>
    </source>
</reference>
<dbReference type="AlphaFoldDB" id="A0A6N3DB83"/>